<evidence type="ECO:0000313" key="8">
    <source>
        <dbReference type="Proteomes" id="UP000435036"/>
    </source>
</evidence>
<gene>
    <name evidence="7" type="ORF">GQF63_01335</name>
</gene>
<dbReference type="InterPro" id="IPR051313">
    <property type="entry name" value="Bact_iron-sidero_bind"/>
</dbReference>
<dbReference type="CDD" id="cd01140">
    <property type="entry name" value="FatB"/>
    <property type="match status" value="1"/>
</dbReference>
<dbReference type="Pfam" id="PF01497">
    <property type="entry name" value="Peripla_BP_2"/>
    <property type="match status" value="1"/>
</dbReference>
<comment type="caution">
    <text evidence="7">The sequence shown here is derived from an EMBL/GenBank/DDBJ whole genome shotgun (WGS) entry which is preliminary data.</text>
</comment>
<organism evidence="7 8">
    <name type="scientific">Sphingobacterium humi</name>
    <dbReference type="NCBI Taxonomy" id="1796905"/>
    <lineage>
        <taxon>Bacteria</taxon>
        <taxon>Pseudomonadati</taxon>
        <taxon>Bacteroidota</taxon>
        <taxon>Sphingobacteriia</taxon>
        <taxon>Sphingobacteriales</taxon>
        <taxon>Sphingobacteriaceae</taxon>
        <taxon>Sphingobacterium</taxon>
    </lineage>
</organism>
<dbReference type="PANTHER" id="PTHR30532:SF28">
    <property type="entry name" value="PETROBACTIN-BINDING PROTEIN YCLQ"/>
    <property type="match status" value="1"/>
</dbReference>
<dbReference type="Gene3D" id="3.40.50.1980">
    <property type="entry name" value="Nitrogenase molybdenum iron protein domain"/>
    <property type="match status" value="2"/>
</dbReference>
<keyword evidence="8" id="KW-1185">Reference proteome</keyword>
<sequence>MIKKNLSILAIVCSVILSLTGCNLNGGERVHADKDTLQVTHKLGTTTVNFIPKKVVALDVGALETLYELGIKPAAICKKNLPKYLKILEKNNSIQDAGSIKEPDLEAIAAVAPDLILISARQERFYEELKAIAPTIYVGIDPKDYLASFIKNSKLIGQIFDKEDLVNTKLDSIQHKIAAEQKRFAADPNKALFLLFNNGKFSAYGKGSRFGFIHDVLHIKPVLDLEGESVHGQRISNELIAESNPDYLFIVDRNAAVMGKPANKDDVENTLVKQTKAYKNGKIFYMNPEVWYISGGGLLSFSKMLEDINTQVN</sequence>
<evidence type="ECO:0000256" key="4">
    <source>
        <dbReference type="ARBA" id="ARBA00022496"/>
    </source>
</evidence>
<evidence type="ECO:0000256" key="5">
    <source>
        <dbReference type="ARBA" id="ARBA00022729"/>
    </source>
</evidence>
<evidence type="ECO:0000313" key="7">
    <source>
        <dbReference type="EMBL" id="MVZ60655.1"/>
    </source>
</evidence>
<name>A0A6N8KTB5_9SPHI</name>
<keyword evidence="4" id="KW-0410">Iron transport</keyword>
<dbReference type="InterPro" id="IPR002491">
    <property type="entry name" value="ABC_transptr_periplasmic_BD"/>
</dbReference>
<dbReference type="GO" id="GO:0030288">
    <property type="term" value="C:outer membrane-bounded periplasmic space"/>
    <property type="evidence" value="ECO:0007669"/>
    <property type="project" value="TreeGrafter"/>
</dbReference>
<comment type="similarity">
    <text evidence="2">Belongs to the bacterial solute-binding protein 8 family.</text>
</comment>
<keyword evidence="4" id="KW-0406">Ion transport</keyword>
<keyword evidence="4" id="KW-0408">Iron</keyword>
<evidence type="ECO:0000256" key="1">
    <source>
        <dbReference type="ARBA" id="ARBA00004196"/>
    </source>
</evidence>
<comment type="subcellular location">
    <subcellularLocation>
        <location evidence="1">Cell envelope</location>
    </subcellularLocation>
</comment>
<dbReference type="OrthoDB" id="63946at2"/>
<keyword evidence="5" id="KW-0732">Signal</keyword>
<dbReference type="EMBL" id="WSQA01000001">
    <property type="protein sequence ID" value="MVZ60655.1"/>
    <property type="molecule type" value="Genomic_DNA"/>
</dbReference>
<proteinExistence type="inferred from homology"/>
<accession>A0A6N8KTB5</accession>
<dbReference type="RefSeq" id="WP_160367290.1">
    <property type="nucleotide sequence ID" value="NZ_WSQA01000001.1"/>
</dbReference>
<dbReference type="PROSITE" id="PS51257">
    <property type="entry name" value="PROKAR_LIPOPROTEIN"/>
    <property type="match status" value="1"/>
</dbReference>
<dbReference type="AlphaFoldDB" id="A0A6N8KTB5"/>
<dbReference type="InterPro" id="IPR033870">
    <property type="entry name" value="FatB"/>
</dbReference>
<dbReference type="PROSITE" id="PS50983">
    <property type="entry name" value="FE_B12_PBP"/>
    <property type="match status" value="1"/>
</dbReference>
<dbReference type="SUPFAM" id="SSF53807">
    <property type="entry name" value="Helical backbone' metal receptor"/>
    <property type="match status" value="1"/>
</dbReference>
<dbReference type="GO" id="GO:1901678">
    <property type="term" value="P:iron coordination entity transport"/>
    <property type="evidence" value="ECO:0007669"/>
    <property type="project" value="UniProtKB-ARBA"/>
</dbReference>
<keyword evidence="3" id="KW-0813">Transport</keyword>
<evidence type="ECO:0000256" key="2">
    <source>
        <dbReference type="ARBA" id="ARBA00008814"/>
    </source>
</evidence>
<protein>
    <submittedName>
        <fullName evidence="7">ABC transporter substrate-binding protein</fullName>
    </submittedName>
</protein>
<feature type="domain" description="Fe/B12 periplasmic-binding" evidence="6">
    <location>
        <begin position="54"/>
        <end position="313"/>
    </location>
</feature>
<evidence type="ECO:0000259" key="6">
    <source>
        <dbReference type="PROSITE" id="PS50983"/>
    </source>
</evidence>
<reference evidence="7 8" key="1">
    <citation type="submission" date="2019-12" db="EMBL/GenBank/DDBJ databases">
        <authorList>
            <person name="Dong K."/>
        </authorList>
    </citation>
    <scope>NUCLEOTIDE SEQUENCE [LARGE SCALE GENOMIC DNA]</scope>
    <source>
        <strain evidence="7 8">JCM 31225</strain>
    </source>
</reference>
<dbReference type="PANTHER" id="PTHR30532">
    <property type="entry name" value="IRON III DICITRATE-BINDING PERIPLASMIC PROTEIN"/>
    <property type="match status" value="1"/>
</dbReference>
<dbReference type="Proteomes" id="UP000435036">
    <property type="component" value="Unassembled WGS sequence"/>
</dbReference>
<evidence type="ECO:0000256" key="3">
    <source>
        <dbReference type="ARBA" id="ARBA00022448"/>
    </source>
</evidence>